<dbReference type="InterPro" id="IPR037883">
    <property type="entry name" value="Knr4/Smi1-like_sf"/>
</dbReference>
<dbReference type="Pfam" id="PF09346">
    <property type="entry name" value="SMI1_KNR4"/>
    <property type="match status" value="1"/>
</dbReference>
<dbReference type="Gene3D" id="3.40.1580.10">
    <property type="entry name" value="SMI1/KNR4-like"/>
    <property type="match status" value="1"/>
</dbReference>
<gene>
    <name evidence="2" type="ORF">ACFS2C_11970</name>
</gene>
<proteinExistence type="predicted"/>
<keyword evidence="3" id="KW-1185">Reference proteome</keyword>
<dbReference type="SUPFAM" id="SSF160631">
    <property type="entry name" value="SMI1/KNR4-like"/>
    <property type="match status" value="1"/>
</dbReference>
<sequence length="326" mass="34882">MTRAAGGYPEGAVRAVLTATDEGVDATVAHEALLLACAGATRESDRLVRHWRSATGRPATRLASDAVTARAWAMLFAARDERPDWAGELPPLDLDAEAEAHREVLAKRTPGPRAQTLREHAAAAEQAAAAGDTGAALAALARWAEVARELPRPDVATLAACRHVAPLLVRGALAVDPDWAWNYAGALIAALTTRYRSERDRRDWRDLIAEIMRLRGEPGVVPPPASPAAIADAERRLGVRLPAEYRQFLLTCDGLRADVVFPRLLGVSELAGTGSAVTISDPPVIVLRPGTGEVAEWDELFGTTVHSGIRALLEEHLRLLEASAEP</sequence>
<feature type="domain" description="Knr4/Smi1-like" evidence="1">
    <location>
        <begin position="224"/>
        <end position="319"/>
    </location>
</feature>
<accession>A0ABW5WBZ8</accession>
<comment type="caution">
    <text evidence="2">The sequence shown here is derived from an EMBL/GenBank/DDBJ whole genome shotgun (WGS) entry which is preliminary data.</text>
</comment>
<dbReference type="RefSeq" id="WP_377385061.1">
    <property type="nucleotide sequence ID" value="NZ_JBHSAN010000004.1"/>
</dbReference>
<dbReference type="SMART" id="SM00860">
    <property type="entry name" value="SMI1_KNR4"/>
    <property type="match status" value="1"/>
</dbReference>
<evidence type="ECO:0000313" key="2">
    <source>
        <dbReference type="EMBL" id="MFD2800108.1"/>
    </source>
</evidence>
<reference evidence="3" key="1">
    <citation type="journal article" date="2019" name="Int. J. Syst. Evol. Microbiol.">
        <title>The Global Catalogue of Microorganisms (GCM) 10K type strain sequencing project: providing services to taxonomists for standard genome sequencing and annotation.</title>
        <authorList>
            <consortium name="The Broad Institute Genomics Platform"/>
            <consortium name="The Broad Institute Genome Sequencing Center for Infectious Disease"/>
            <person name="Wu L."/>
            <person name="Ma J."/>
        </authorList>
    </citation>
    <scope>NUCLEOTIDE SEQUENCE [LARGE SCALE GENOMIC DNA]</scope>
    <source>
        <strain evidence="3">IBRC-M 10906</strain>
    </source>
</reference>
<evidence type="ECO:0000259" key="1">
    <source>
        <dbReference type="SMART" id="SM00860"/>
    </source>
</evidence>
<evidence type="ECO:0000313" key="3">
    <source>
        <dbReference type="Proteomes" id="UP001597478"/>
    </source>
</evidence>
<protein>
    <submittedName>
        <fullName evidence="2">SMI1/KNR4 family protein</fullName>
    </submittedName>
</protein>
<dbReference type="InterPro" id="IPR018958">
    <property type="entry name" value="Knr4/Smi1-like_dom"/>
</dbReference>
<dbReference type="Proteomes" id="UP001597478">
    <property type="component" value="Unassembled WGS sequence"/>
</dbReference>
<dbReference type="EMBL" id="JBHUOF010000013">
    <property type="protein sequence ID" value="MFD2800108.1"/>
    <property type="molecule type" value="Genomic_DNA"/>
</dbReference>
<organism evidence="2 3">
    <name type="scientific">Prauserella oleivorans</name>
    <dbReference type="NCBI Taxonomy" id="1478153"/>
    <lineage>
        <taxon>Bacteria</taxon>
        <taxon>Bacillati</taxon>
        <taxon>Actinomycetota</taxon>
        <taxon>Actinomycetes</taxon>
        <taxon>Pseudonocardiales</taxon>
        <taxon>Pseudonocardiaceae</taxon>
        <taxon>Prauserella</taxon>
    </lineage>
</organism>
<name>A0ABW5WBZ8_9PSEU</name>